<reference evidence="2" key="1">
    <citation type="submission" date="2022-03" db="EMBL/GenBank/DDBJ databases">
        <authorList>
            <person name="Martin C."/>
        </authorList>
    </citation>
    <scope>NUCLEOTIDE SEQUENCE</scope>
</reference>
<protein>
    <submittedName>
        <fullName evidence="2">Uncharacterized protein</fullName>
    </submittedName>
</protein>
<dbReference type="Proteomes" id="UP000749559">
    <property type="component" value="Unassembled WGS sequence"/>
</dbReference>
<accession>A0A8S4PVF0</accession>
<feature type="compositionally biased region" description="Low complexity" evidence="1">
    <location>
        <begin position="172"/>
        <end position="191"/>
    </location>
</feature>
<feature type="region of interest" description="Disordered" evidence="1">
    <location>
        <begin position="91"/>
        <end position="199"/>
    </location>
</feature>
<organism evidence="2 3">
    <name type="scientific">Owenia fusiformis</name>
    <name type="common">Polychaete worm</name>
    <dbReference type="NCBI Taxonomy" id="6347"/>
    <lineage>
        <taxon>Eukaryota</taxon>
        <taxon>Metazoa</taxon>
        <taxon>Spiralia</taxon>
        <taxon>Lophotrochozoa</taxon>
        <taxon>Annelida</taxon>
        <taxon>Polychaeta</taxon>
        <taxon>Sedentaria</taxon>
        <taxon>Canalipalpata</taxon>
        <taxon>Sabellida</taxon>
        <taxon>Oweniida</taxon>
        <taxon>Oweniidae</taxon>
        <taxon>Owenia</taxon>
    </lineage>
</organism>
<dbReference type="AlphaFoldDB" id="A0A8S4PVF0"/>
<sequence>MASAKTGSTKQKNKLSSQKSKVSNSQSQSLGLEKGMTNLTLKRGDDIDLTNPEAVLKALELANLTEEETDILLQEAYEINARLKMQLEIQERSESSNGHTRQMERSKTQVQSNGKKTILPPISNKPLTSKGHSPRQSATQKQDSSLNPKPSSSPTKRSTRVLSGTSKSGPGSAPTSRKSASSSSNTKSQPQWNDRFNYS</sequence>
<proteinExistence type="predicted"/>
<gene>
    <name evidence="2" type="ORF">OFUS_LOCUS21754</name>
</gene>
<comment type="caution">
    <text evidence="2">The sequence shown here is derived from an EMBL/GenBank/DDBJ whole genome shotgun (WGS) entry which is preliminary data.</text>
</comment>
<feature type="compositionally biased region" description="Polar residues" evidence="1">
    <location>
        <begin position="125"/>
        <end position="147"/>
    </location>
</feature>
<name>A0A8S4PVF0_OWEFU</name>
<feature type="compositionally biased region" description="Low complexity" evidence="1">
    <location>
        <begin position="14"/>
        <end position="30"/>
    </location>
</feature>
<evidence type="ECO:0000256" key="1">
    <source>
        <dbReference type="SAM" id="MobiDB-lite"/>
    </source>
</evidence>
<feature type="region of interest" description="Disordered" evidence="1">
    <location>
        <begin position="1"/>
        <end position="48"/>
    </location>
</feature>
<dbReference type="EMBL" id="CAIIXF020000010">
    <property type="protein sequence ID" value="CAH1797478.1"/>
    <property type="molecule type" value="Genomic_DNA"/>
</dbReference>
<keyword evidence="3" id="KW-1185">Reference proteome</keyword>
<evidence type="ECO:0000313" key="3">
    <source>
        <dbReference type="Proteomes" id="UP000749559"/>
    </source>
</evidence>
<evidence type="ECO:0000313" key="2">
    <source>
        <dbReference type="EMBL" id="CAH1797478.1"/>
    </source>
</evidence>